<comment type="caution">
    <text evidence="2">The sequence shown here is derived from an EMBL/GenBank/DDBJ whole genome shotgun (WGS) entry which is preliminary data.</text>
</comment>
<sequence length="206" mass="22071">MTSTSTLTALALTCSLKPSPEPSSSDKIATQVLDELRGHGVTGELVRVVDFDVRPGVQTDMGNGDQWPQLRQRVLAADILVLATPTWVGHPSSVAQRVMERLDAELSETDDQGRPSMYGKVAVVAVVGNEDGAHKIIADCFQALNDVGFTIPASGGTYWNSEAMNPKDYIELDSTPDAVASTNKKLAANAAHLARLLKQDQYPPAQ</sequence>
<dbReference type="OrthoDB" id="8853249at2"/>
<dbReference type="EMBL" id="MSIE01000103">
    <property type="protein sequence ID" value="OLF07678.1"/>
    <property type="molecule type" value="Genomic_DNA"/>
</dbReference>
<dbReference type="GO" id="GO:0016491">
    <property type="term" value="F:oxidoreductase activity"/>
    <property type="evidence" value="ECO:0007669"/>
    <property type="project" value="InterPro"/>
</dbReference>
<evidence type="ECO:0000259" key="1">
    <source>
        <dbReference type="Pfam" id="PF03358"/>
    </source>
</evidence>
<evidence type="ECO:0000313" key="2">
    <source>
        <dbReference type="EMBL" id="OLF07678.1"/>
    </source>
</evidence>
<keyword evidence="3" id="KW-1185">Reference proteome</keyword>
<proteinExistence type="predicted"/>
<feature type="domain" description="NADPH-dependent FMN reductase-like" evidence="1">
    <location>
        <begin position="10"/>
        <end position="153"/>
    </location>
</feature>
<dbReference type="STRING" id="1912961.BU204_35470"/>
<dbReference type="Proteomes" id="UP000185596">
    <property type="component" value="Unassembled WGS sequence"/>
</dbReference>
<dbReference type="SUPFAM" id="SSF52218">
    <property type="entry name" value="Flavoproteins"/>
    <property type="match status" value="1"/>
</dbReference>
<dbReference type="RefSeq" id="WP_075130190.1">
    <property type="nucleotide sequence ID" value="NZ_MSIE01000103.1"/>
</dbReference>
<dbReference type="Pfam" id="PF03358">
    <property type="entry name" value="FMN_red"/>
    <property type="match status" value="1"/>
</dbReference>
<name>A0A1Q8C012_9PSEU</name>
<organism evidence="2 3">
    <name type="scientific">Actinophytocola xanthii</name>
    <dbReference type="NCBI Taxonomy" id="1912961"/>
    <lineage>
        <taxon>Bacteria</taxon>
        <taxon>Bacillati</taxon>
        <taxon>Actinomycetota</taxon>
        <taxon>Actinomycetes</taxon>
        <taxon>Pseudonocardiales</taxon>
        <taxon>Pseudonocardiaceae</taxon>
    </lineage>
</organism>
<accession>A0A1Q8C012</accession>
<dbReference type="Gene3D" id="3.40.50.360">
    <property type="match status" value="1"/>
</dbReference>
<protein>
    <submittedName>
        <fullName evidence="2">Flavodoxin</fullName>
    </submittedName>
</protein>
<evidence type="ECO:0000313" key="3">
    <source>
        <dbReference type="Proteomes" id="UP000185596"/>
    </source>
</evidence>
<dbReference type="AlphaFoldDB" id="A0A1Q8C012"/>
<reference evidence="2 3" key="1">
    <citation type="submission" date="2016-12" db="EMBL/GenBank/DDBJ databases">
        <title>The draft genome sequence of Actinophytocola sp. 11-183.</title>
        <authorList>
            <person name="Wang W."/>
            <person name="Yuan L."/>
        </authorList>
    </citation>
    <scope>NUCLEOTIDE SEQUENCE [LARGE SCALE GENOMIC DNA]</scope>
    <source>
        <strain evidence="2 3">11-183</strain>
    </source>
</reference>
<gene>
    <name evidence="2" type="ORF">BU204_35470</name>
</gene>
<dbReference type="InterPro" id="IPR029039">
    <property type="entry name" value="Flavoprotein-like_sf"/>
</dbReference>
<dbReference type="InterPro" id="IPR005025">
    <property type="entry name" value="FMN_Rdtase-like_dom"/>
</dbReference>